<evidence type="ECO:0000256" key="1">
    <source>
        <dbReference type="ARBA" id="ARBA00010040"/>
    </source>
</evidence>
<keyword evidence="2" id="KW-0645">Protease</keyword>
<proteinExistence type="inferred from homology"/>
<dbReference type="Pfam" id="PF00326">
    <property type="entry name" value="Peptidase_S9"/>
    <property type="match status" value="1"/>
</dbReference>
<evidence type="ECO:0000313" key="6">
    <source>
        <dbReference type="Proteomes" id="UP000826793"/>
    </source>
</evidence>
<evidence type="ECO:0000256" key="3">
    <source>
        <dbReference type="ARBA" id="ARBA00022801"/>
    </source>
</evidence>
<dbReference type="InterPro" id="IPR001375">
    <property type="entry name" value="Peptidase_S9_cat"/>
</dbReference>
<evidence type="ECO:0000259" key="4">
    <source>
        <dbReference type="Pfam" id="PF00326"/>
    </source>
</evidence>
<dbReference type="Gene3D" id="3.40.50.1820">
    <property type="entry name" value="alpha/beta hydrolase"/>
    <property type="match status" value="1"/>
</dbReference>
<dbReference type="PANTHER" id="PTHR42776:SF27">
    <property type="entry name" value="DIPEPTIDYL PEPTIDASE FAMILY MEMBER 6"/>
    <property type="match status" value="1"/>
</dbReference>
<dbReference type="PANTHER" id="PTHR42776">
    <property type="entry name" value="SERINE PEPTIDASE S9 FAMILY MEMBER"/>
    <property type="match status" value="1"/>
</dbReference>
<dbReference type="InterPro" id="IPR011042">
    <property type="entry name" value="6-blade_b-propeller_TolB-like"/>
</dbReference>
<dbReference type="FunFam" id="3.40.50.1820:FF:000028">
    <property type="entry name" value="S9 family peptidase"/>
    <property type="match status" value="1"/>
</dbReference>
<comment type="similarity">
    <text evidence="1">Belongs to the peptidase S9C family.</text>
</comment>
<organism evidence="5 6">
    <name type="scientific">Candidatus Acutalibacter pullicola</name>
    <dbReference type="NCBI Taxonomy" id="2838417"/>
    <lineage>
        <taxon>Bacteria</taxon>
        <taxon>Bacillati</taxon>
        <taxon>Bacillota</taxon>
        <taxon>Clostridia</taxon>
        <taxon>Eubacteriales</taxon>
        <taxon>Acutalibacteraceae</taxon>
        <taxon>Acutalibacter</taxon>
    </lineage>
</organism>
<feature type="domain" description="Peptidase S9 prolyl oligopeptidase catalytic" evidence="4">
    <location>
        <begin position="454"/>
        <end position="666"/>
    </location>
</feature>
<name>A0A9D2MUM7_9FIRM</name>
<dbReference type="GO" id="GO:0006508">
    <property type="term" value="P:proteolysis"/>
    <property type="evidence" value="ECO:0007669"/>
    <property type="project" value="UniProtKB-KW"/>
</dbReference>
<evidence type="ECO:0000256" key="2">
    <source>
        <dbReference type="ARBA" id="ARBA00022670"/>
    </source>
</evidence>
<evidence type="ECO:0000313" key="5">
    <source>
        <dbReference type="EMBL" id="HJB97539.1"/>
    </source>
</evidence>
<dbReference type="InterPro" id="IPR029058">
    <property type="entry name" value="AB_hydrolase_fold"/>
</dbReference>
<dbReference type="AlphaFoldDB" id="A0A9D2MUM7"/>
<gene>
    <name evidence="5" type="ORF">H9710_03040</name>
</gene>
<dbReference type="EMBL" id="DWXG01000027">
    <property type="protein sequence ID" value="HJB97539.1"/>
    <property type="molecule type" value="Genomic_DNA"/>
</dbReference>
<reference evidence="5" key="1">
    <citation type="journal article" date="2021" name="PeerJ">
        <title>Extensive microbial diversity within the chicken gut microbiome revealed by metagenomics and culture.</title>
        <authorList>
            <person name="Gilroy R."/>
            <person name="Ravi A."/>
            <person name="Getino M."/>
            <person name="Pursley I."/>
            <person name="Horton D.L."/>
            <person name="Alikhan N.F."/>
            <person name="Baker D."/>
            <person name="Gharbi K."/>
            <person name="Hall N."/>
            <person name="Watson M."/>
            <person name="Adriaenssens E.M."/>
            <person name="Foster-Nyarko E."/>
            <person name="Jarju S."/>
            <person name="Secka A."/>
            <person name="Antonio M."/>
            <person name="Oren A."/>
            <person name="Chaudhuri R.R."/>
            <person name="La Ragione R."/>
            <person name="Hildebrand F."/>
            <person name="Pallen M.J."/>
        </authorList>
    </citation>
    <scope>NUCLEOTIDE SEQUENCE</scope>
    <source>
        <strain evidence="5">CHK185-1770</strain>
    </source>
</reference>
<accession>A0A9D2MUM7</accession>
<keyword evidence="3" id="KW-0378">Hydrolase</keyword>
<comment type="caution">
    <text evidence="5">The sequence shown here is derived from an EMBL/GenBank/DDBJ whole genome shotgun (WGS) entry which is preliminary data.</text>
</comment>
<dbReference type="SUPFAM" id="SSF53474">
    <property type="entry name" value="alpha/beta-Hydrolases"/>
    <property type="match status" value="1"/>
</dbReference>
<dbReference type="GO" id="GO:0004252">
    <property type="term" value="F:serine-type endopeptidase activity"/>
    <property type="evidence" value="ECO:0007669"/>
    <property type="project" value="TreeGrafter"/>
</dbReference>
<dbReference type="Gene3D" id="2.120.10.30">
    <property type="entry name" value="TolB, C-terminal domain"/>
    <property type="match status" value="1"/>
</dbReference>
<dbReference type="SUPFAM" id="SSF69304">
    <property type="entry name" value="Tricorn protease N-terminal domain"/>
    <property type="match status" value="1"/>
</dbReference>
<protein>
    <submittedName>
        <fullName evidence="5">S9 family peptidase</fullName>
    </submittedName>
</protein>
<sequence>MEPITMDLFTQYKFLSGLRFGPQGDVAFLAAQADVGENTYRKDLWLQPREGEAFPLTTDGKTGGFLWDGPHTLLFQSGRDPEQKKCLEAGEEYTAFYRLDTRGGEARKAFDVPLSASLVDKVQEGVYLLSVQWDLRFSKAYALKGSAKEQLLQEKREEQDYQVLDELPFYFNGAGYINKQRTALFLYEEATGKLTRVTRETFSTGSVHLHPDGKQLLFTGQSYTTKRKHKTGAYVYDLETGKTRELLKPRTYDLYDALWWGEKILLLGTDGKRYGLNENVQFYTLDPATGEVALLAPYEDALGSSVGSDCRLGGGQEWLVEDGKLYFTATIRNASQVFCLEESGDIRPVYTQEGSVDCLDVQGDTLCFVGMQEGKLQEIYSWDTTTRTRVQRTHLNEAVLAGRYVAAPEKLPYENEGIDLDGWVLRPKDFDPQKTYPAILDIHGGPKTVYGEVFYHEMQFWASRGYFVFFTNPRGGDGRGNEFADLKGKYGTIDYSDLMTFTDRVLEKYPQIDPEHLYVTGGSYGGFMTNWIVGHTHRFRAAATQRSITNWVSFGLISDIGETFGRDQMGLGAKDTVWNSVEKLWLHSPLQYLDKCTTPTLVLHSDQDYRCPLTEGYQMYGALQQLGVETRMIIFHGENHELSRSGKPRHRIRRLQEITQWFENHAK</sequence>
<reference evidence="5" key="2">
    <citation type="submission" date="2021-04" db="EMBL/GenBank/DDBJ databases">
        <authorList>
            <person name="Gilroy R."/>
        </authorList>
    </citation>
    <scope>NUCLEOTIDE SEQUENCE</scope>
    <source>
        <strain evidence="5">CHK185-1770</strain>
    </source>
</reference>
<dbReference type="Proteomes" id="UP000826793">
    <property type="component" value="Unassembled WGS sequence"/>
</dbReference>